<evidence type="ECO:0000313" key="2">
    <source>
        <dbReference type="EMBL" id="PFB08008.1"/>
    </source>
</evidence>
<dbReference type="AlphaFoldDB" id="A0A9X6VCS5"/>
<keyword evidence="1" id="KW-0812">Transmembrane</keyword>
<gene>
    <name evidence="2" type="ORF">CN398_09795</name>
</gene>
<keyword evidence="1" id="KW-0472">Membrane</keyword>
<reference evidence="2 3" key="1">
    <citation type="submission" date="2017-09" db="EMBL/GenBank/DDBJ databases">
        <title>Large-scale bioinformatics analysis of Bacillus genomes uncovers conserved roles of natural products in bacterial physiology.</title>
        <authorList>
            <consortium name="Agbiome Team Llc"/>
            <person name="Bleich R.M."/>
            <person name="Kirk G.J."/>
            <person name="Santa Maria K.C."/>
            <person name="Allen S.E."/>
            <person name="Farag S."/>
            <person name="Shank E.A."/>
            <person name="Bowers A."/>
        </authorList>
    </citation>
    <scope>NUCLEOTIDE SEQUENCE [LARGE SCALE GENOMIC DNA]</scope>
    <source>
        <strain evidence="2 3">AFS015413</strain>
    </source>
</reference>
<feature type="transmembrane region" description="Helical" evidence="1">
    <location>
        <begin position="30"/>
        <end position="52"/>
    </location>
</feature>
<evidence type="ECO:0000256" key="1">
    <source>
        <dbReference type="SAM" id="Phobius"/>
    </source>
</evidence>
<keyword evidence="1" id="KW-1133">Transmembrane helix</keyword>
<comment type="caution">
    <text evidence="2">The sequence shown here is derived from an EMBL/GenBank/DDBJ whole genome shotgun (WGS) entry which is preliminary data.</text>
</comment>
<protein>
    <submittedName>
        <fullName evidence="2">Uncharacterized protein</fullName>
    </submittedName>
</protein>
<organism evidence="2 3">
    <name type="scientific">Bacillus thuringiensis</name>
    <dbReference type="NCBI Taxonomy" id="1428"/>
    <lineage>
        <taxon>Bacteria</taxon>
        <taxon>Bacillati</taxon>
        <taxon>Bacillota</taxon>
        <taxon>Bacilli</taxon>
        <taxon>Bacillales</taxon>
        <taxon>Bacillaceae</taxon>
        <taxon>Bacillus</taxon>
        <taxon>Bacillus cereus group</taxon>
    </lineage>
</organism>
<dbReference type="RefSeq" id="WP_098368861.1">
    <property type="nucleotide sequence ID" value="NZ_JARSYC010000030.1"/>
</dbReference>
<name>A0A9X6VCS5_BACTU</name>
<proteinExistence type="predicted"/>
<evidence type="ECO:0000313" key="3">
    <source>
        <dbReference type="Proteomes" id="UP000220397"/>
    </source>
</evidence>
<accession>A0A9X6VCS5</accession>
<sequence>MIYIILIIIFVFGLLLMHIADKKGNDVIGITGVVMLVLSGLIFIVLGISDVISNAKAPREKLNRDREISISKELNIPKEQIRFESEYSDSLNIISLKGDYYVQFKQETATIVKIEPLKNKSGKE</sequence>
<dbReference type="Proteomes" id="UP000220397">
    <property type="component" value="Unassembled WGS sequence"/>
</dbReference>
<dbReference type="EMBL" id="NTUS01000026">
    <property type="protein sequence ID" value="PFB08008.1"/>
    <property type="molecule type" value="Genomic_DNA"/>
</dbReference>